<evidence type="ECO:0000313" key="2">
    <source>
        <dbReference type="EMBL" id="KAF4629992.1"/>
    </source>
</evidence>
<dbReference type="AlphaFoldDB" id="A0A8H4RKR6"/>
<dbReference type="Pfam" id="PF26639">
    <property type="entry name" value="Het-6_barrel"/>
    <property type="match status" value="1"/>
</dbReference>
<dbReference type="OrthoDB" id="2157530at2759"/>
<dbReference type="InterPro" id="IPR010730">
    <property type="entry name" value="HET"/>
</dbReference>
<accession>A0A8H4RKR6</accession>
<dbReference type="Proteomes" id="UP000566819">
    <property type="component" value="Unassembled WGS sequence"/>
</dbReference>
<gene>
    <name evidence="2" type="ORF">G7Y89_g8154</name>
</gene>
<dbReference type="Pfam" id="PF06985">
    <property type="entry name" value="HET"/>
    <property type="match status" value="1"/>
</dbReference>
<sequence length="712" mass="82073">MESENGYRYTPLSDADFIRLISIKPQSKYSFKPSKISLTITNHQLNQIPEFDCLSYTWGDPTPPYSKQAKTSKDVFESTGEILLNEHKFPVKRNLMDALTRLSRMSLREKSHYIWIDALCINQQDLDERASQVAIMDKIYREARNVIVWLGQENEFTKDAISLLKKIHKIPRERYKHVGVGEWHDYNNTFIQMGVYFPPGFKEWLSLIAFFNMPFLQRVWIIQEIILARKVEIVWGKHRFSWDLVRSIASFLEGTGWHTYLQGTHMRTLPMVVEKAGVYHQLLQIENADVRFHLEQVRRDYGGNGDGTLFRNLLVAFRLSQSTDPRDKIYALLSMAQKTKPPFSSNPDILLPDYRISAKDLYIKVMRSLLQSYPDLRCLCMVEDRSVRNLDDLPTWVPDFTAPLRPLPLSYRGFYKYRASEGVPQLTEFGNSPEATLPVSGYRLSKVEALSVPPDPSSTDAQKIHSYWGQVFQFAAEVPEIQFKSTDRYVSRFPHSKSLEFLTRSRSVGRTEVLWRTLCGNNINAQYPAPSSTNQILLYWLVWIVFNAFVFEEKGYKAYTGVDIVPPAGAVTWPLLLEPIRRLLQTEPPESMFRLDEFDAVFAESVQSADPRQDFKWVEQACSGWFFAMSAHHSGNRREFQDSDRRLGMAPKSAKVGDEVWIIGGCPTPCLLRPAAGRGNYEFMGEVYMYGIMDGELAECGILRQVERITLV</sequence>
<proteinExistence type="predicted"/>
<dbReference type="EMBL" id="JAAMPI010000602">
    <property type="protein sequence ID" value="KAF4629992.1"/>
    <property type="molecule type" value="Genomic_DNA"/>
</dbReference>
<protein>
    <recommendedName>
        <fullName evidence="1">Heterokaryon incompatibility domain-containing protein</fullName>
    </recommendedName>
</protein>
<dbReference type="PANTHER" id="PTHR24148">
    <property type="entry name" value="ANKYRIN REPEAT DOMAIN-CONTAINING PROTEIN 39 HOMOLOG-RELATED"/>
    <property type="match status" value="1"/>
</dbReference>
<reference evidence="2 3" key="1">
    <citation type="submission" date="2020-03" db="EMBL/GenBank/DDBJ databases">
        <title>Draft Genome Sequence of Cudoniella acicularis.</title>
        <authorList>
            <person name="Buettner E."/>
            <person name="Kellner H."/>
        </authorList>
    </citation>
    <scope>NUCLEOTIDE SEQUENCE [LARGE SCALE GENOMIC DNA]</scope>
    <source>
        <strain evidence="2 3">DSM 108380</strain>
    </source>
</reference>
<dbReference type="InterPro" id="IPR052895">
    <property type="entry name" value="HetReg/Transcr_Mod"/>
</dbReference>
<evidence type="ECO:0000313" key="3">
    <source>
        <dbReference type="Proteomes" id="UP000566819"/>
    </source>
</evidence>
<evidence type="ECO:0000259" key="1">
    <source>
        <dbReference type="Pfam" id="PF06985"/>
    </source>
</evidence>
<organism evidence="2 3">
    <name type="scientific">Cudoniella acicularis</name>
    <dbReference type="NCBI Taxonomy" id="354080"/>
    <lineage>
        <taxon>Eukaryota</taxon>
        <taxon>Fungi</taxon>
        <taxon>Dikarya</taxon>
        <taxon>Ascomycota</taxon>
        <taxon>Pezizomycotina</taxon>
        <taxon>Leotiomycetes</taxon>
        <taxon>Helotiales</taxon>
        <taxon>Tricladiaceae</taxon>
        <taxon>Cudoniella</taxon>
    </lineage>
</organism>
<keyword evidence="3" id="KW-1185">Reference proteome</keyword>
<feature type="domain" description="Heterokaryon incompatibility" evidence="1">
    <location>
        <begin position="51"/>
        <end position="224"/>
    </location>
</feature>
<name>A0A8H4RKR6_9HELO</name>
<comment type="caution">
    <text evidence="2">The sequence shown here is derived from an EMBL/GenBank/DDBJ whole genome shotgun (WGS) entry which is preliminary data.</text>
</comment>
<dbReference type="PANTHER" id="PTHR24148:SF64">
    <property type="entry name" value="HETEROKARYON INCOMPATIBILITY DOMAIN-CONTAINING PROTEIN"/>
    <property type="match status" value="1"/>
</dbReference>